<keyword evidence="3" id="KW-0175">Coiled coil</keyword>
<reference evidence="8 9" key="1">
    <citation type="submission" date="2020-08" db="EMBL/GenBank/DDBJ databases">
        <title>Genomic Encyclopedia of Type Strains, Phase IV (KMG-IV): sequencing the most valuable type-strain genomes for metagenomic binning, comparative biology and taxonomic classification.</title>
        <authorList>
            <person name="Goeker M."/>
        </authorList>
    </citation>
    <scope>NUCLEOTIDE SEQUENCE [LARGE SCALE GENOMIC DNA]</scope>
    <source>
        <strain evidence="8 9">DSM 25079</strain>
    </source>
</reference>
<dbReference type="EMBL" id="JACIJC010000004">
    <property type="protein sequence ID" value="MBB5686439.1"/>
    <property type="molecule type" value="Genomic_DNA"/>
</dbReference>
<dbReference type="InterPro" id="IPR010809">
    <property type="entry name" value="FliD_C"/>
</dbReference>
<organism evidence="8 9">
    <name type="scientific">Sphingobium boeckii</name>
    <dbReference type="NCBI Taxonomy" id="1082345"/>
    <lineage>
        <taxon>Bacteria</taxon>
        <taxon>Pseudomonadati</taxon>
        <taxon>Pseudomonadota</taxon>
        <taxon>Alphaproteobacteria</taxon>
        <taxon>Sphingomonadales</taxon>
        <taxon>Sphingomonadaceae</taxon>
        <taxon>Sphingobium</taxon>
    </lineage>
</organism>
<evidence type="ECO:0000313" key="9">
    <source>
        <dbReference type="Proteomes" id="UP000549617"/>
    </source>
</evidence>
<proteinExistence type="inferred from homology"/>
<dbReference type="InterPro" id="IPR040026">
    <property type="entry name" value="FliD"/>
</dbReference>
<keyword evidence="8" id="KW-0966">Cell projection</keyword>
<dbReference type="InterPro" id="IPR003481">
    <property type="entry name" value="FliD_N"/>
</dbReference>
<keyword evidence="8" id="KW-0282">Flagellum</keyword>
<feature type="domain" description="Flagellar hook-associated protein 2 N-terminal" evidence="6">
    <location>
        <begin position="13"/>
        <end position="111"/>
    </location>
</feature>
<evidence type="ECO:0000256" key="2">
    <source>
        <dbReference type="ARBA" id="ARBA00011255"/>
    </source>
</evidence>
<dbReference type="GO" id="GO:0007155">
    <property type="term" value="P:cell adhesion"/>
    <property type="evidence" value="ECO:0007669"/>
    <property type="project" value="InterPro"/>
</dbReference>
<evidence type="ECO:0000313" key="8">
    <source>
        <dbReference type="EMBL" id="MBB5686439.1"/>
    </source>
</evidence>
<comment type="caution">
    <text evidence="8">The sequence shown here is derived from an EMBL/GenBank/DDBJ whole genome shotgun (WGS) entry which is preliminary data.</text>
</comment>
<dbReference type="Pfam" id="PF02465">
    <property type="entry name" value="FliD_N"/>
    <property type="match status" value="1"/>
</dbReference>
<evidence type="ECO:0000256" key="4">
    <source>
        <dbReference type="ARBA" id="ARBA00023143"/>
    </source>
</evidence>
<dbReference type="AlphaFoldDB" id="A0A7W9AJ44"/>
<dbReference type="GO" id="GO:0071973">
    <property type="term" value="P:bacterial-type flagellum-dependent cell motility"/>
    <property type="evidence" value="ECO:0007669"/>
    <property type="project" value="TreeGrafter"/>
</dbReference>
<sequence>MVTSISAAMGVGSGIDTVQLIEDLANASKAPKEAQITARETANTAKISSVGSLASAIDSFASALTTLISGGTLFTQPTSSDTSILTTTMKPGAHLSGLSANIEVVQLATAQSLASGSIADTAAPIGVGTFTLTTGKGAFNVTVDANNNSLSGLSAAINAANAGVTSSIVSDGNGGSRLIIRGTTGAAQAFTMVPQAGADASLSQFAYAGVGSTGGLTQAQAAQDAIIKLDGIAISRATNSFSDVLPGVTIDLKKASVGTVVGIGSSRQTDALKQAVEDYVAAYNSLETMLDEATAPADSDGANGGPLRGNSAIRDMRTKLAAMSAMKLRSGDGPTTLAEIGVRTARDGSLSVDTARLDAALANSPDAVEELFNPSQKSDNPLVSISSAPGLAKPGTYVLTNLVPGINGGDASGMINGVAATASGNTLFGAIGTLAAGLAFQPLGTVASATITVDLGLGGALKAVRDALRSTTGPLVTMQDRLKKEAEMIGDDREKMEMREDAFRARLEVTFTAMERRVAAFKATQSYLEQQIKMWTNDD</sequence>
<keyword evidence="4 5" id="KW-0975">Bacterial flagellum</keyword>
<gene>
    <name evidence="8" type="ORF">FHS49_002463</name>
</gene>
<comment type="similarity">
    <text evidence="1 5">Belongs to the FliD family.</text>
</comment>
<dbReference type="Pfam" id="PF07195">
    <property type="entry name" value="FliD_C"/>
    <property type="match status" value="1"/>
</dbReference>
<comment type="subunit">
    <text evidence="2 5">Homopentamer.</text>
</comment>
<dbReference type="GO" id="GO:0005576">
    <property type="term" value="C:extracellular region"/>
    <property type="evidence" value="ECO:0007669"/>
    <property type="project" value="UniProtKB-SubCell"/>
</dbReference>
<dbReference type="PANTHER" id="PTHR30288:SF0">
    <property type="entry name" value="FLAGELLAR HOOK-ASSOCIATED PROTEIN 2"/>
    <property type="match status" value="1"/>
</dbReference>
<protein>
    <recommendedName>
        <fullName evidence="5">Flagellar hook-associated protein 2</fullName>
        <shortName evidence="5">HAP2</shortName>
    </recommendedName>
    <alternativeName>
        <fullName evidence="5">Flagellar cap protein</fullName>
    </alternativeName>
</protein>
<feature type="domain" description="Flagellar hook-associated protein 2 C-terminal" evidence="7">
    <location>
        <begin position="222"/>
        <end position="519"/>
    </location>
</feature>
<evidence type="ECO:0000259" key="7">
    <source>
        <dbReference type="Pfam" id="PF07195"/>
    </source>
</evidence>
<keyword evidence="5" id="KW-0964">Secreted</keyword>
<dbReference type="Proteomes" id="UP000549617">
    <property type="component" value="Unassembled WGS sequence"/>
</dbReference>
<evidence type="ECO:0000256" key="1">
    <source>
        <dbReference type="ARBA" id="ARBA00009764"/>
    </source>
</evidence>
<dbReference type="GO" id="GO:0009421">
    <property type="term" value="C:bacterial-type flagellum filament cap"/>
    <property type="evidence" value="ECO:0007669"/>
    <property type="project" value="InterPro"/>
</dbReference>
<dbReference type="PANTHER" id="PTHR30288">
    <property type="entry name" value="FLAGELLAR CAP/ASSEMBLY PROTEIN FLID"/>
    <property type="match status" value="1"/>
</dbReference>
<keyword evidence="8" id="KW-0969">Cilium</keyword>
<evidence type="ECO:0000256" key="5">
    <source>
        <dbReference type="RuleBase" id="RU362066"/>
    </source>
</evidence>
<comment type="function">
    <text evidence="5">Required for morphogenesis and for the elongation of the flagellar filament by facilitating polymerization of the flagellin monomers at the tip of growing filament. Forms a capping structure, which prevents flagellin subunits (transported through the central channel of the flagellum) from leaking out without polymerization at the distal end.</text>
</comment>
<name>A0A7W9AJ44_9SPHN</name>
<dbReference type="RefSeq" id="WP_246350673.1">
    <property type="nucleotide sequence ID" value="NZ_JACIJC010000004.1"/>
</dbReference>
<comment type="subcellular location">
    <subcellularLocation>
        <location evidence="5">Secreted</location>
    </subcellularLocation>
    <subcellularLocation>
        <location evidence="5">Bacterial flagellum</location>
    </subcellularLocation>
</comment>
<dbReference type="GO" id="GO:0009424">
    <property type="term" value="C:bacterial-type flagellum hook"/>
    <property type="evidence" value="ECO:0007669"/>
    <property type="project" value="UniProtKB-UniRule"/>
</dbReference>
<evidence type="ECO:0000256" key="3">
    <source>
        <dbReference type="ARBA" id="ARBA00023054"/>
    </source>
</evidence>
<keyword evidence="9" id="KW-1185">Reference proteome</keyword>
<accession>A0A7W9AJ44</accession>
<evidence type="ECO:0000259" key="6">
    <source>
        <dbReference type="Pfam" id="PF02465"/>
    </source>
</evidence>